<protein>
    <submittedName>
        <fullName evidence="1">Uncharacterized protein</fullName>
    </submittedName>
</protein>
<dbReference type="EMBL" id="JANJQO010000009">
    <property type="protein sequence ID" value="KAJ2984014.1"/>
    <property type="molecule type" value="Genomic_DNA"/>
</dbReference>
<keyword evidence="2" id="KW-1185">Reference proteome</keyword>
<name>A0ACC1NY62_9HYPO</name>
<gene>
    <name evidence="1" type="ORF">NQ176_g273</name>
</gene>
<reference evidence="1" key="1">
    <citation type="submission" date="2022-08" db="EMBL/GenBank/DDBJ databases">
        <title>Genome Sequence of Lecanicillium fungicola.</title>
        <authorList>
            <person name="Buettner E."/>
        </authorList>
    </citation>
    <scope>NUCLEOTIDE SEQUENCE</scope>
    <source>
        <strain evidence="1">Babe33</strain>
    </source>
</reference>
<proteinExistence type="predicted"/>
<dbReference type="Proteomes" id="UP001143910">
    <property type="component" value="Unassembled WGS sequence"/>
</dbReference>
<organism evidence="1 2">
    <name type="scientific">Zarea fungicola</name>
    <dbReference type="NCBI Taxonomy" id="93591"/>
    <lineage>
        <taxon>Eukaryota</taxon>
        <taxon>Fungi</taxon>
        <taxon>Dikarya</taxon>
        <taxon>Ascomycota</taxon>
        <taxon>Pezizomycotina</taxon>
        <taxon>Sordariomycetes</taxon>
        <taxon>Hypocreomycetidae</taxon>
        <taxon>Hypocreales</taxon>
        <taxon>Cordycipitaceae</taxon>
        <taxon>Zarea</taxon>
    </lineage>
</organism>
<evidence type="ECO:0000313" key="2">
    <source>
        <dbReference type="Proteomes" id="UP001143910"/>
    </source>
</evidence>
<sequence length="304" mass="34699">MTREAAQKWADSHGMQTLTTAMGEYMDPESEHCPQKRKSRAEWIKYVHGASALFALQISEGEVVTVLSNPPPQRFHPDGNTSFQCIEAPIITGELGNRAVNRIEIVHPLVAAASEFTYQIWPKDCVNNWTEKYSESPLEVNWRKVKKRKSLHSNDPKTANKVRFYEERDIVCTFTSPDPGVTTVIEKQPLPCTGHGAVCIAKDRKAKRKEELAALDAAFCAGMKAFSRAKKAERISLNQRQISALRNNREKPARNAVIRKYDELRQELQSRHRRQLKELEEMLRASRRALKDWYKAAPKLEQGS</sequence>
<evidence type="ECO:0000313" key="1">
    <source>
        <dbReference type="EMBL" id="KAJ2984014.1"/>
    </source>
</evidence>
<comment type="caution">
    <text evidence="1">The sequence shown here is derived from an EMBL/GenBank/DDBJ whole genome shotgun (WGS) entry which is preliminary data.</text>
</comment>
<accession>A0ACC1NY62</accession>